<feature type="compositionally biased region" description="Basic and acidic residues" evidence="9">
    <location>
        <begin position="186"/>
        <end position="209"/>
    </location>
</feature>
<keyword evidence="6" id="KW-0508">mRNA splicing</keyword>
<evidence type="ECO:0000256" key="1">
    <source>
        <dbReference type="ARBA" id="ARBA00004123"/>
    </source>
</evidence>
<sequence>MSERKVLQKYYPPDFDPSAIEKRRKGPKQTGPKIQPVRLMAPFSMKCTSCGEYIYKGRKFNARKETTEEKYYAISIFRFYIRCTRCSAEITFKTDPKNMDYTCERGARRNFEPWREAKLAEETEEERLDRLEREEGERDKMVELEKKTNDAQMEMRIADALDDVRMRNAMRERGGGVDGAIQEVAMGERGKGKRDEEAEQVEREIEEQARLAFQSATGERVRRLDGDIELDDSTPATAPSSSSSSSSSSLSNPSSSSSTRSSFDHHDPPVQADKAAMPPPPPPAAAAATPNTFQRKPKTKKDFASNLGIKKTTSSSSSSSSAIPTPVGRSRYDNEDDPDNSPPSRSPAMATMHTANGALPSKNGVVAGGGRGLGAGAGLVDYGSEDSDDD</sequence>
<feature type="compositionally biased region" description="Low complexity" evidence="9">
    <location>
        <begin position="233"/>
        <end position="261"/>
    </location>
</feature>
<dbReference type="GO" id="GO:0046872">
    <property type="term" value="F:metal ion binding"/>
    <property type="evidence" value="ECO:0007669"/>
    <property type="project" value="UniProtKB-KW"/>
</dbReference>
<evidence type="ECO:0000313" key="11">
    <source>
        <dbReference type="Proteomes" id="UP000270230"/>
    </source>
</evidence>
<reference evidence="10 11" key="1">
    <citation type="journal article" date="2018" name="BMC Genomics">
        <title>Genomic evidence for intraspecific hybridization in a clonal and extremely halotolerant yeast.</title>
        <authorList>
            <person name="Gostincar C."/>
            <person name="Stajich J.E."/>
            <person name="Zupancic J."/>
            <person name="Zalar P."/>
            <person name="Gunde-Cimerman N."/>
        </authorList>
    </citation>
    <scope>NUCLEOTIDE SEQUENCE [LARGE SCALE GENOMIC DNA]</scope>
    <source>
        <strain evidence="10 11">EXF-151</strain>
    </source>
</reference>
<comment type="subunit">
    <text evidence="8">Component of the spliceosome. Present in the activated B complex, the catalytically activated B* complex which catalyzes the branching, the catalytic step 1 C complex catalyzing the exon ligation, and the postcatalytic P complex containing the ligated exons (mRNA) and the excised lariat intron.</text>
</comment>
<evidence type="ECO:0000256" key="7">
    <source>
        <dbReference type="ARBA" id="ARBA00023242"/>
    </source>
</evidence>
<gene>
    <name evidence="10" type="ORF">D0865_05537</name>
</gene>
<feature type="region of interest" description="Disordered" evidence="9">
    <location>
        <begin position="178"/>
        <end position="390"/>
    </location>
</feature>
<comment type="subcellular location">
    <subcellularLocation>
        <location evidence="1 8">Nucleus</location>
    </subcellularLocation>
</comment>
<evidence type="ECO:0000256" key="3">
    <source>
        <dbReference type="ARBA" id="ARBA00022723"/>
    </source>
</evidence>
<proteinExistence type="inferred from homology"/>
<feature type="binding site" evidence="8">
    <location>
        <position position="50"/>
    </location>
    <ligand>
        <name>Zn(2+)</name>
        <dbReference type="ChEBI" id="CHEBI:29105"/>
    </ligand>
</feature>
<feature type="binding site" evidence="8">
    <location>
        <position position="86"/>
    </location>
    <ligand>
        <name>Zn(2+)</name>
        <dbReference type="ChEBI" id="CHEBI:29105"/>
    </ligand>
</feature>
<keyword evidence="5 8" id="KW-0862">Zinc</keyword>
<comment type="function">
    <text evidence="8">Part of the spliceosome which catalyzes two sequential transesterification reactions, first the excision of the non-coding intron from pre-mRNA and then the ligation of the coding exons to form the mature mRNA. Plays a role in stabilizing the structure of the spliceosome catalytic core and docking of the branch helix into the active site, producing 5'-exon and lariat intron-3'-intermediates.</text>
</comment>
<feature type="binding site" evidence="8">
    <location>
        <position position="83"/>
    </location>
    <ligand>
        <name>Zn(2+)</name>
        <dbReference type="ChEBI" id="CHEBI:29105"/>
    </ligand>
</feature>
<dbReference type="InterPro" id="IPR007590">
    <property type="entry name" value="Saf4/Yju2"/>
</dbReference>
<dbReference type="Proteomes" id="UP000270230">
    <property type="component" value="Unassembled WGS sequence"/>
</dbReference>
<evidence type="ECO:0000256" key="8">
    <source>
        <dbReference type="HAMAP-Rule" id="MF_03226"/>
    </source>
</evidence>
<dbReference type="OrthoDB" id="674963at2759"/>
<evidence type="ECO:0000256" key="2">
    <source>
        <dbReference type="ARBA" id="ARBA00022664"/>
    </source>
</evidence>
<dbReference type="PANTHER" id="PTHR12111">
    <property type="entry name" value="SPLICING FACTOR YJU2"/>
    <property type="match status" value="1"/>
</dbReference>
<organism evidence="10 11">
    <name type="scientific">Hortaea werneckii</name>
    <name type="common">Black yeast</name>
    <name type="synonym">Cladosporium werneckii</name>
    <dbReference type="NCBI Taxonomy" id="91943"/>
    <lineage>
        <taxon>Eukaryota</taxon>
        <taxon>Fungi</taxon>
        <taxon>Dikarya</taxon>
        <taxon>Ascomycota</taxon>
        <taxon>Pezizomycotina</taxon>
        <taxon>Dothideomycetes</taxon>
        <taxon>Dothideomycetidae</taxon>
        <taxon>Mycosphaerellales</taxon>
        <taxon>Teratosphaeriaceae</taxon>
        <taxon>Hortaea</taxon>
    </lineage>
</organism>
<keyword evidence="2" id="KW-0507">mRNA processing</keyword>
<protein>
    <recommendedName>
        <fullName evidence="8">Splicing factor YJU2</fullName>
    </recommendedName>
</protein>
<dbReference type="PANTHER" id="PTHR12111:SF1">
    <property type="entry name" value="SPLICING FACTOR YJU2"/>
    <property type="match status" value="1"/>
</dbReference>
<dbReference type="GO" id="GO:0000349">
    <property type="term" value="P:generation of catalytic spliceosome for first transesterification step"/>
    <property type="evidence" value="ECO:0007669"/>
    <property type="project" value="UniProtKB-UniRule"/>
</dbReference>
<dbReference type="InterPro" id="IPR043701">
    <property type="entry name" value="Yju2"/>
</dbReference>
<keyword evidence="4 8" id="KW-0747">Spliceosome</keyword>
<keyword evidence="3 8" id="KW-0479">Metal-binding</keyword>
<comment type="caution">
    <text evidence="10">The sequence shown here is derived from an EMBL/GenBank/DDBJ whole genome shotgun (WGS) entry which is preliminary data.</text>
</comment>
<accession>A0A3M7CLQ8</accession>
<dbReference type="Pfam" id="PF04502">
    <property type="entry name" value="Saf4_Yju2"/>
    <property type="match status" value="1"/>
</dbReference>
<dbReference type="HAMAP" id="MF_03226">
    <property type="entry name" value="YJU2"/>
    <property type="match status" value="1"/>
</dbReference>
<feature type="binding site" evidence="8">
    <location>
        <position position="47"/>
    </location>
    <ligand>
        <name>Zn(2+)</name>
        <dbReference type="ChEBI" id="CHEBI:29105"/>
    </ligand>
</feature>
<evidence type="ECO:0000256" key="9">
    <source>
        <dbReference type="SAM" id="MobiDB-lite"/>
    </source>
</evidence>
<feature type="compositionally biased region" description="Gly residues" evidence="9">
    <location>
        <begin position="366"/>
        <end position="377"/>
    </location>
</feature>
<keyword evidence="7 8" id="KW-0539">Nucleus</keyword>
<evidence type="ECO:0000313" key="10">
    <source>
        <dbReference type="EMBL" id="RMY52904.1"/>
    </source>
</evidence>
<evidence type="ECO:0000256" key="5">
    <source>
        <dbReference type="ARBA" id="ARBA00022833"/>
    </source>
</evidence>
<dbReference type="AlphaFoldDB" id="A0A3M7CLQ8"/>
<dbReference type="GO" id="GO:0071006">
    <property type="term" value="C:U2-type catalytic step 1 spliceosome"/>
    <property type="evidence" value="ECO:0007669"/>
    <property type="project" value="UniProtKB-UniRule"/>
</dbReference>
<dbReference type="EMBL" id="QWIN01000371">
    <property type="protein sequence ID" value="RMY52904.1"/>
    <property type="molecule type" value="Genomic_DNA"/>
</dbReference>
<feature type="region of interest" description="Disordered" evidence="9">
    <location>
        <begin position="1"/>
        <end position="34"/>
    </location>
</feature>
<comment type="similarity">
    <text evidence="8">Belongs to the CWC16 family. YJU2 subfamily.</text>
</comment>
<evidence type="ECO:0000256" key="4">
    <source>
        <dbReference type="ARBA" id="ARBA00022728"/>
    </source>
</evidence>
<name>A0A3M7CLQ8_HORWE</name>
<evidence type="ECO:0000256" key="6">
    <source>
        <dbReference type="ARBA" id="ARBA00023187"/>
    </source>
</evidence>